<dbReference type="InterPro" id="IPR042272">
    <property type="entry name" value="ATP12_ATP_synth-F1-assembly_N"/>
</dbReference>
<organism evidence="6 7">
    <name type="scientific">Neolentinus lepideus HHB14362 ss-1</name>
    <dbReference type="NCBI Taxonomy" id="1314782"/>
    <lineage>
        <taxon>Eukaryota</taxon>
        <taxon>Fungi</taxon>
        <taxon>Dikarya</taxon>
        <taxon>Basidiomycota</taxon>
        <taxon>Agaricomycotina</taxon>
        <taxon>Agaricomycetes</taxon>
        <taxon>Gloeophyllales</taxon>
        <taxon>Gloeophyllaceae</taxon>
        <taxon>Neolentinus</taxon>
    </lineage>
</organism>
<dbReference type="STRING" id="1314782.A0A165RPY0"/>
<dbReference type="OrthoDB" id="5673at2759"/>
<dbReference type="SUPFAM" id="SSF160909">
    <property type="entry name" value="ATP12-like"/>
    <property type="match status" value="1"/>
</dbReference>
<dbReference type="Proteomes" id="UP000076761">
    <property type="component" value="Unassembled WGS sequence"/>
</dbReference>
<evidence type="ECO:0000256" key="3">
    <source>
        <dbReference type="ARBA" id="ARBA00022946"/>
    </source>
</evidence>
<name>A0A165RPY0_9AGAM</name>
<feature type="non-terminal residue" evidence="6">
    <location>
        <position position="284"/>
    </location>
</feature>
<dbReference type="Pfam" id="PF07542">
    <property type="entry name" value="ATP12"/>
    <property type="match status" value="1"/>
</dbReference>
<dbReference type="InterPro" id="IPR011419">
    <property type="entry name" value="ATP12_ATP_synth-F1-assembly"/>
</dbReference>
<evidence type="ECO:0000313" key="6">
    <source>
        <dbReference type="EMBL" id="KZT24116.1"/>
    </source>
</evidence>
<dbReference type="PANTHER" id="PTHR21013:SF10">
    <property type="entry name" value="ATP SYNTHASE MITOCHONDRIAL F1 COMPLEX ASSEMBLY FACTOR 2"/>
    <property type="match status" value="1"/>
</dbReference>
<dbReference type="GO" id="GO:0005739">
    <property type="term" value="C:mitochondrion"/>
    <property type="evidence" value="ECO:0007669"/>
    <property type="project" value="UniProtKB-SubCell"/>
</dbReference>
<dbReference type="Gene3D" id="3.30.2180.10">
    <property type="entry name" value="ATP12-like"/>
    <property type="match status" value="1"/>
</dbReference>
<evidence type="ECO:0000256" key="5">
    <source>
        <dbReference type="ARBA" id="ARBA00023186"/>
    </source>
</evidence>
<keyword evidence="5" id="KW-0143">Chaperone</keyword>
<dbReference type="AlphaFoldDB" id="A0A165RPY0"/>
<dbReference type="InParanoid" id="A0A165RPY0"/>
<dbReference type="EMBL" id="KV425580">
    <property type="protein sequence ID" value="KZT24116.1"/>
    <property type="molecule type" value="Genomic_DNA"/>
</dbReference>
<evidence type="ECO:0000313" key="7">
    <source>
        <dbReference type="Proteomes" id="UP000076761"/>
    </source>
</evidence>
<gene>
    <name evidence="6" type="ORF">NEOLEDRAFT_1117056</name>
</gene>
<sequence length="284" mass="31577">MQILSRLSLPRIASVSRCHDVGYSLRRTRGYATVAGAVQGAPPTATNRAQATLKRFWKTVDIQERDGGLAVTLDKRALRTPSGNHLVLPKNKVLVATLIANEWENQETVLKPHVLPMTSIAARAIDTAKDEKARSEIREALLKYLDTDTTCFPQLEPEALARLQKAHWDPLLDWARTTFDVPIHTFFSVLSSSQPKETSDKLAEVLAEFDSWQLAAMERATYTTKSFIIGLGLVHKYLSAEEAALAASVEVNSQIEKWGEVEDSHDVDYHDIRRQLGSAACLLS</sequence>
<keyword evidence="3" id="KW-0809">Transit peptide</keyword>
<dbReference type="FunCoup" id="A0A165RPY0">
    <property type="interactions" value="344"/>
</dbReference>
<keyword evidence="4" id="KW-0496">Mitochondrion</keyword>
<reference evidence="6 7" key="1">
    <citation type="journal article" date="2016" name="Mol. Biol. Evol.">
        <title>Comparative Genomics of Early-Diverging Mushroom-Forming Fungi Provides Insights into the Origins of Lignocellulose Decay Capabilities.</title>
        <authorList>
            <person name="Nagy L.G."/>
            <person name="Riley R."/>
            <person name="Tritt A."/>
            <person name="Adam C."/>
            <person name="Daum C."/>
            <person name="Floudas D."/>
            <person name="Sun H."/>
            <person name="Yadav J.S."/>
            <person name="Pangilinan J."/>
            <person name="Larsson K.H."/>
            <person name="Matsuura K."/>
            <person name="Barry K."/>
            <person name="Labutti K."/>
            <person name="Kuo R."/>
            <person name="Ohm R.A."/>
            <person name="Bhattacharya S.S."/>
            <person name="Shirouzu T."/>
            <person name="Yoshinaga Y."/>
            <person name="Martin F.M."/>
            <person name="Grigoriev I.V."/>
            <person name="Hibbett D.S."/>
        </authorList>
    </citation>
    <scope>NUCLEOTIDE SEQUENCE [LARGE SCALE GENOMIC DNA]</scope>
    <source>
        <strain evidence="6 7">HHB14362 ss-1</strain>
    </source>
</reference>
<dbReference type="GO" id="GO:0033615">
    <property type="term" value="P:mitochondrial proton-transporting ATP synthase complex assembly"/>
    <property type="evidence" value="ECO:0007669"/>
    <property type="project" value="TreeGrafter"/>
</dbReference>
<dbReference type="PANTHER" id="PTHR21013">
    <property type="entry name" value="ATP SYNTHASE MITOCHONDRIAL F1 COMPLEX ASSEMBLY FACTOR 2/ATP12 PROTEIN, MITOCHONDRIAL PRECURSOR"/>
    <property type="match status" value="1"/>
</dbReference>
<comment type="similarity">
    <text evidence="2">Belongs to the ATP12 family.</text>
</comment>
<proteinExistence type="inferred from homology"/>
<comment type="subcellular location">
    <subcellularLocation>
        <location evidence="1">Mitochondrion</location>
    </subcellularLocation>
</comment>
<keyword evidence="7" id="KW-1185">Reference proteome</keyword>
<dbReference type="Gene3D" id="1.10.3580.10">
    <property type="entry name" value="ATP12 ATPase"/>
    <property type="match status" value="1"/>
</dbReference>
<evidence type="ECO:0000256" key="1">
    <source>
        <dbReference type="ARBA" id="ARBA00004173"/>
    </source>
</evidence>
<accession>A0A165RPY0</accession>
<evidence type="ECO:0000256" key="2">
    <source>
        <dbReference type="ARBA" id="ARBA00008231"/>
    </source>
</evidence>
<dbReference type="InterPro" id="IPR023335">
    <property type="entry name" value="ATP12_ortho_dom_sf"/>
</dbReference>
<protein>
    <submittedName>
        <fullName evidence="6">ATP12-domain-containing protein</fullName>
    </submittedName>
</protein>
<evidence type="ECO:0000256" key="4">
    <source>
        <dbReference type="ARBA" id="ARBA00023128"/>
    </source>
</evidence>